<proteinExistence type="predicted"/>
<name>A0ABP7IFR4_9ACTN</name>
<feature type="region of interest" description="Disordered" evidence="1">
    <location>
        <begin position="550"/>
        <end position="570"/>
    </location>
</feature>
<evidence type="ECO:0000256" key="1">
    <source>
        <dbReference type="SAM" id="MobiDB-lite"/>
    </source>
</evidence>
<dbReference type="InterPro" id="IPR017853">
    <property type="entry name" value="GH"/>
</dbReference>
<comment type="caution">
    <text evidence="2">The sequence shown here is derived from an EMBL/GenBank/DDBJ whole genome shotgun (WGS) entry which is preliminary data.</text>
</comment>
<dbReference type="Gene3D" id="3.20.20.80">
    <property type="entry name" value="Glycosidases"/>
    <property type="match status" value="2"/>
</dbReference>
<accession>A0ABP7IFR4</accession>
<evidence type="ECO:0008006" key="4">
    <source>
        <dbReference type="Google" id="ProtNLM"/>
    </source>
</evidence>
<organism evidence="2 3">
    <name type="scientific">Nocardioides panacisoli</name>
    <dbReference type="NCBI Taxonomy" id="627624"/>
    <lineage>
        <taxon>Bacteria</taxon>
        <taxon>Bacillati</taxon>
        <taxon>Actinomycetota</taxon>
        <taxon>Actinomycetes</taxon>
        <taxon>Propionibacteriales</taxon>
        <taxon>Nocardioidaceae</taxon>
        <taxon>Nocardioides</taxon>
    </lineage>
</organism>
<evidence type="ECO:0000313" key="2">
    <source>
        <dbReference type="EMBL" id="GAA3817198.1"/>
    </source>
</evidence>
<protein>
    <recommendedName>
        <fullName evidence="4">Alpha-L-arabinofuranosidase C-terminal domain-containing protein</fullName>
    </recommendedName>
</protein>
<gene>
    <name evidence="2" type="ORF">GCM10022242_18950</name>
</gene>
<dbReference type="Proteomes" id="UP001501821">
    <property type="component" value="Unassembled WGS sequence"/>
</dbReference>
<dbReference type="RefSeq" id="WP_344774682.1">
    <property type="nucleotide sequence ID" value="NZ_BAABAH010000005.1"/>
</dbReference>
<dbReference type="SUPFAM" id="SSF51445">
    <property type="entry name" value="(Trans)glycosidases"/>
    <property type="match status" value="1"/>
</dbReference>
<sequence length="603" mass="64060">MRTGGSVEPVRSLLLAAVGLLVLGTTLASPAASHERAHPPRGTPVLTISQQSLDVGRVGRGIVGGNLRWLGDADGAYDPATGRIRTDLARLMHRIGLGTIRYAGGTVANLFDYRHATSRPGCQTSGGFAAPQFAAIPAARSGYTIPRQADFARAAHSATNVMVPMVNTTPADAQAFVRAVARDTGQSSVVVELGNEPYAADQRYWRTPDLSRRLDDYILGGTREQTGSAGDDGLYPVGGCDLLHPATANGRAGQTYRPRYLPISLGTPPVVWVGGTKWHYVAALGDAGPRARAFTVDPSLRRIEFGDGRHGAEPRGALRIRYSAGPMPGFAEMYDALKAMPGVDVQVCSSWATTTFVARMAALGLPYDCIAVHQYAAVAGSSSTRKVYRQYVTAAARTNDALGSLRTAMEASAPDRFLAVTEFGGFTADGHSRAEDFLMDLVQAVEYAGQLRNGVRVSNLSNFDVLHERYGDRFALSGTGYLADMVHAFVGLDPVAVTDPSAGLTVAAARSGARGAVLVVNTRWQGAVTTDLQASGRGGTSCGTFRTLDADPGRPTRAASPGALPRSVRPTTHRTWRSGRLRHRFPARSITLLTFRPEPARGC</sequence>
<keyword evidence="3" id="KW-1185">Reference proteome</keyword>
<reference evidence="3" key="1">
    <citation type="journal article" date="2019" name="Int. J. Syst. Evol. Microbiol.">
        <title>The Global Catalogue of Microorganisms (GCM) 10K type strain sequencing project: providing services to taxonomists for standard genome sequencing and annotation.</title>
        <authorList>
            <consortium name="The Broad Institute Genomics Platform"/>
            <consortium name="The Broad Institute Genome Sequencing Center for Infectious Disease"/>
            <person name="Wu L."/>
            <person name="Ma J."/>
        </authorList>
    </citation>
    <scope>NUCLEOTIDE SEQUENCE [LARGE SCALE GENOMIC DNA]</scope>
    <source>
        <strain evidence="3">JCM 16953</strain>
    </source>
</reference>
<dbReference type="EMBL" id="BAABAH010000005">
    <property type="protein sequence ID" value="GAA3817198.1"/>
    <property type="molecule type" value="Genomic_DNA"/>
</dbReference>
<evidence type="ECO:0000313" key="3">
    <source>
        <dbReference type="Proteomes" id="UP001501821"/>
    </source>
</evidence>